<evidence type="ECO:0000256" key="1">
    <source>
        <dbReference type="ARBA" id="ARBA00009431"/>
    </source>
</evidence>
<evidence type="ECO:0000256" key="3">
    <source>
        <dbReference type="ARBA" id="ARBA00022670"/>
    </source>
</evidence>
<dbReference type="EMBL" id="JAFCIX010000573">
    <property type="protein sequence ID" value="KAH6586434.1"/>
    <property type="molecule type" value="Genomic_DNA"/>
</dbReference>
<gene>
    <name evidence="7" type="ORF">BASA50_000390</name>
</gene>
<dbReference type="InterPro" id="IPR029058">
    <property type="entry name" value="AB_hydrolase_fold"/>
</dbReference>
<evidence type="ECO:0000256" key="2">
    <source>
        <dbReference type="ARBA" id="ARBA00022645"/>
    </source>
</evidence>
<dbReference type="PANTHER" id="PTHR11802">
    <property type="entry name" value="SERINE PROTEASE FAMILY S10 SERINE CARBOXYPEPTIDASE"/>
    <property type="match status" value="1"/>
</dbReference>
<dbReference type="Proteomes" id="UP001648503">
    <property type="component" value="Unassembled WGS sequence"/>
</dbReference>
<evidence type="ECO:0000256" key="4">
    <source>
        <dbReference type="ARBA" id="ARBA00022729"/>
    </source>
</evidence>
<dbReference type="PRINTS" id="PR00724">
    <property type="entry name" value="CRBOXYPTASEC"/>
</dbReference>
<dbReference type="SUPFAM" id="SSF53474">
    <property type="entry name" value="alpha/beta-Hydrolases"/>
    <property type="match status" value="1"/>
</dbReference>
<dbReference type="Pfam" id="PF00450">
    <property type="entry name" value="Peptidase_S10"/>
    <property type="match status" value="2"/>
</dbReference>
<accession>A0ABQ8ETM6</accession>
<keyword evidence="3" id="KW-0645">Protease</keyword>
<keyword evidence="5" id="KW-0378">Hydrolase</keyword>
<evidence type="ECO:0008006" key="9">
    <source>
        <dbReference type="Google" id="ProtNLM"/>
    </source>
</evidence>
<protein>
    <recommendedName>
        <fullName evidence="9">Carboxypeptidase</fullName>
    </recommendedName>
</protein>
<dbReference type="PANTHER" id="PTHR11802:SF472">
    <property type="entry name" value="SERINE CARBOXYPEPTIDASE CPVL-RELATED"/>
    <property type="match status" value="1"/>
</dbReference>
<reference evidence="7 8" key="1">
    <citation type="submission" date="2021-02" db="EMBL/GenBank/DDBJ databases">
        <title>Variation within the Batrachochytrium salamandrivorans European outbreak.</title>
        <authorList>
            <person name="Kelly M."/>
            <person name="Pasmans F."/>
            <person name="Shea T.P."/>
            <person name="Munoz J.F."/>
            <person name="Carranza S."/>
            <person name="Cuomo C.A."/>
            <person name="Martel A."/>
        </authorList>
    </citation>
    <scope>NUCLEOTIDE SEQUENCE [LARGE SCALE GENOMIC DNA]</scope>
    <source>
        <strain evidence="7 8">AMFP18/2</strain>
    </source>
</reference>
<proteinExistence type="inferred from homology"/>
<evidence type="ECO:0000256" key="6">
    <source>
        <dbReference type="ARBA" id="ARBA00023180"/>
    </source>
</evidence>
<sequence length="601" mass="66644">MGWLNTVLNYSTGGRETSDIRYPNINNKPNVVNYTINAAPNNSCWSLFRSVLLISVYLTTQPSYVAAINIQSIVSEAVLGKSDAATFSHREASTLHNHTTQWSSSALRHRVGPLPWASGEFALDTGFSGFIPVRSLVSEVPIPHPAAAGNKSANIFYWFFPAQEPLEETPPLIIWLQGGPGSSSMIGLFYEMGPVHLNEKLELYPNPNSWNKHYSMIFVDNPVGSGFSFVNNAGLFNGSQEQTQARPEPAYTASDILETEAYLAANLNNSSECRNGPQSFGQQSAQHSPPPLFKNGYTANQEAVAQDLLTFLDEFYILYPSQRAAKLYITGQSYAGKYIPHFALHIHNVNVERKGLSTYIPLAGIAMGNGLTDPITQINYHAPLALALGLTSRAQASQIQHIATLAIELLCMGEWRKSKMMRDAMFSYFRNVTGSINWYDIRKREVQNDWSLMERFLQLPATKQSLNVGSAWFGKDPMVAENLKEDGMKSAASTIAFLVDNGYRTVVYQGQFDFRDGPMGSSEWIESLEWHGTKGFLAAPRDIWRTSITLNDSTPHVAGYITKHQSLVRVELLGAGHVAPMDQGFVVKQMVDNLLIGEMHD</sequence>
<keyword evidence="2" id="KW-0121">Carboxypeptidase</keyword>
<keyword evidence="4" id="KW-0732">Signal</keyword>
<evidence type="ECO:0000313" key="8">
    <source>
        <dbReference type="Proteomes" id="UP001648503"/>
    </source>
</evidence>
<dbReference type="InterPro" id="IPR001563">
    <property type="entry name" value="Peptidase_S10"/>
</dbReference>
<name>A0ABQ8ETM6_9FUNG</name>
<organism evidence="7 8">
    <name type="scientific">Batrachochytrium salamandrivorans</name>
    <dbReference type="NCBI Taxonomy" id="1357716"/>
    <lineage>
        <taxon>Eukaryota</taxon>
        <taxon>Fungi</taxon>
        <taxon>Fungi incertae sedis</taxon>
        <taxon>Chytridiomycota</taxon>
        <taxon>Chytridiomycota incertae sedis</taxon>
        <taxon>Chytridiomycetes</taxon>
        <taxon>Rhizophydiales</taxon>
        <taxon>Rhizophydiales incertae sedis</taxon>
        <taxon>Batrachochytrium</taxon>
    </lineage>
</organism>
<evidence type="ECO:0000256" key="5">
    <source>
        <dbReference type="ARBA" id="ARBA00022801"/>
    </source>
</evidence>
<comment type="similarity">
    <text evidence="1">Belongs to the peptidase S10 family.</text>
</comment>
<keyword evidence="6" id="KW-0325">Glycoprotein</keyword>
<dbReference type="Gene3D" id="3.40.50.1820">
    <property type="entry name" value="alpha/beta hydrolase"/>
    <property type="match status" value="1"/>
</dbReference>
<comment type="caution">
    <text evidence="7">The sequence shown here is derived from an EMBL/GenBank/DDBJ whole genome shotgun (WGS) entry which is preliminary data.</text>
</comment>
<evidence type="ECO:0000313" key="7">
    <source>
        <dbReference type="EMBL" id="KAH6586434.1"/>
    </source>
</evidence>
<keyword evidence="8" id="KW-1185">Reference proteome</keyword>